<feature type="domain" description="Amine oxidase" evidence="1">
    <location>
        <begin position="13"/>
        <end position="477"/>
    </location>
</feature>
<organism evidence="2 3">
    <name type="scientific">Candidatus Fischerbacteria bacterium RBG_13_37_8</name>
    <dbReference type="NCBI Taxonomy" id="1817863"/>
    <lineage>
        <taxon>Bacteria</taxon>
        <taxon>Candidatus Fischeribacteriota</taxon>
    </lineage>
</organism>
<dbReference type="GO" id="GO:0016491">
    <property type="term" value="F:oxidoreductase activity"/>
    <property type="evidence" value="ECO:0007669"/>
    <property type="project" value="InterPro"/>
</dbReference>
<protein>
    <recommendedName>
        <fullName evidence="1">Amine oxidase domain-containing protein</fullName>
    </recommendedName>
</protein>
<dbReference type="SUPFAM" id="SSF51905">
    <property type="entry name" value="FAD/NAD(P)-binding domain"/>
    <property type="match status" value="1"/>
</dbReference>
<evidence type="ECO:0000313" key="2">
    <source>
        <dbReference type="EMBL" id="OGF64725.1"/>
    </source>
</evidence>
<dbReference type="Pfam" id="PF01593">
    <property type="entry name" value="Amino_oxidase"/>
    <property type="match status" value="1"/>
</dbReference>
<dbReference type="InterPro" id="IPR045892">
    <property type="entry name" value="CrtISO-like"/>
</dbReference>
<comment type="caution">
    <text evidence="2">The sequence shown here is derived from an EMBL/GenBank/DDBJ whole genome shotgun (WGS) entry which is preliminary data.</text>
</comment>
<gene>
    <name evidence="2" type="ORF">A2Y62_14845</name>
</gene>
<accession>A0A1F5VMS8</accession>
<dbReference type="GO" id="GO:0016116">
    <property type="term" value="P:carotenoid metabolic process"/>
    <property type="evidence" value="ECO:0007669"/>
    <property type="project" value="InterPro"/>
</dbReference>
<dbReference type="PANTHER" id="PTHR46313:SF3">
    <property type="entry name" value="PROLYCOPENE ISOMERASE, CHLOROPLASTIC"/>
    <property type="match status" value="1"/>
</dbReference>
<evidence type="ECO:0000259" key="1">
    <source>
        <dbReference type="Pfam" id="PF01593"/>
    </source>
</evidence>
<reference evidence="2 3" key="1">
    <citation type="journal article" date="2016" name="Nat. Commun.">
        <title>Thousands of microbial genomes shed light on interconnected biogeochemical processes in an aquifer system.</title>
        <authorList>
            <person name="Anantharaman K."/>
            <person name="Brown C.T."/>
            <person name="Hug L.A."/>
            <person name="Sharon I."/>
            <person name="Castelle C.J."/>
            <person name="Probst A.J."/>
            <person name="Thomas B.C."/>
            <person name="Singh A."/>
            <person name="Wilkins M.J."/>
            <person name="Karaoz U."/>
            <person name="Brodie E.L."/>
            <person name="Williams K.H."/>
            <person name="Hubbard S.S."/>
            <person name="Banfield J.F."/>
        </authorList>
    </citation>
    <scope>NUCLEOTIDE SEQUENCE [LARGE SCALE GENOMIC DNA]</scope>
</reference>
<dbReference type="Proteomes" id="UP000178943">
    <property type="component" value="Unassembled WGS sequence"/>
</dbReference>
<proteinExistence type="predicted"/>
<dbReference type="InterPro" id="IPR002937">
    <property type="entry name" value="Amino_oxidase"/>
</dbReference>
<dbReference type="Gene3D" id="3.50.50.60">
    <property type="entry name" value="FAD/NAD(P)-binding domain"/>
    <property type="match status" value="2"/>
</dbReference>
<dbReference type="InterPro" id="IPR036188">
    <property type="entry name" value="FAD/NAD-bd_sf"/>
</dbReference>
<dbReference type="PANTHER" id="PTHR46313">
    <property type="match status" value="1"/>
</dbReference>
<dbReference type="EMBL" id="MFGW01000132">
    <property type="protein sequence ID" value="OGF64725.1"/>
    <property type="molecule type" value="Genomic_DNA"/>
</dbReference>
<dbReference type="AlphaFoldDB" id="A0A1F5VMS8"/>
<evidence type="ECO:0000313" key="3">
    <source>
        <dbReference type="Proteomes" id="UP000178943"/>
    </source>
</evidence>
<sequence length="480" mass="54528">MENKKALIIGAGIAGLCMGIYLRKKGYETTILEMHTISGGLATAWKKKGYTFENCIHWLVGSKVGEQMNLMWKEVFDINQLKFYEDEIFQVIEKNDERLIIYRNADKLEAELLAKAPEDATAIKEFTGLVRLFSTFKFPDSDAFFSRMLYYVKIVKYLPAMNKYSKLTMADYAQRFKNPLLKHFFDSGIGELSLLAIVFSLAWMHNCDAGYPIGGSLKMIGLIEETYKKLGGEIKFRAKVKQIQVENNRAVGVVLENGEQIKADVVISAADGYATIYKMLEGKFVDNKINKIYETYKPFPSYVQVSFGVNDSFKDEPGFINILLDHEIEIDPETRMNNLSFRIFNYDPTFAPPGKTAIVCFIPTYNYEYWITLRENDNSLYADQKNKIAQEVIAIFEKRFPFAHDKIEVLDVATPATVFRYTGNWKASMEGWLLTPATGFGQLPATLPNLKNFYMVGQWISPGGGLPSGLLTARNVSKII</sequence>
<dbReference type="STRING" id="1817863.A2Y62_14845"/>
<name>A0A1F5VMS8_9BACT</name>